<proteinExistence type="predicted"/>
<accession>A0AA86R0T0</accession>
<organism evidence="1">
    <name type="scientific">Hexamita inflata</name>
    <dbReference type="NCBI Taxonomy" id="28002"/>
    <lineage>
        <taxon>Eukaryota</taxon>
        <taxon>Metamonada</taxon>
        <taxon>Diplomonadida</taxon>
        <taxon>Hexamitidae</taxon>
        <taxon>Hexamitinae</taxon>
        <taxon>Hexamita</taxon>
    </lineage>
</organism>
<gene>
    <name evidence="2" type="ORF">HINF_LOCUS27453</name>
    <name evidence="1" type="ORF">HINF_LOCUS51308</name>
</gene>
<sequence length="156" mass="18161">MVSCNAFEQTIRLEFNVVTLLYISRSTLKYYGNEKRLLSKKFEIMFCSKVTLMVQCCSQRKVALNILWSKTEVLAIKFESAFEQLEMIQFSRFVELARSEVAVQPEFMSLAETPLEIVQDKKVILLNILLSKALALRQNIRFSFGIILENVLFQKF</sequence>
<keyword evidence="3" id="KW-1185">Reference proteome</keyword>
<dbReference type="EMBL" id="CATOUU010000969">
    <property type="protein sequence ID" value="CAI9963663.1"/>
    <property type="molecule type" value="Genomic_DNA"/>
</dbReference>
<name>A0AA86R0T0_9EUKA</name>
<evidence type="ECO:0000313" key="1">
    <source>
        <dbReference type="EMBL" id="CAI9963663.1"/>
    </source>
</evidence>
<evidence type="ECO:0000313" key="3">
    <source>
        <dbReference type="Proteomes" id="UP001642409"/>
    </source>
</evidence>
<evidence type="ECO:0000313" key="2">
    <source>
        <dbReference type="EMBL" id="CAL6020432.1"/>
    </source>
</evidence>
<dbReference type="AlphaFoldDB" id="A0AA86R0T0"/>
<protein>
    <submittedName>
        <fullName evidence="2">Hypothetical_protein</fullName>
    </submittedName>
</protein>
<dbReference type="Proteomes" id="UP001642409">
    <property type="component" value="Unassembled WGS sequence"/>
</dbReference>
<reference evidence="2 3" key="2">
    <citation type="submission" date="2024-07" db="EMBL/GenBank/DDBJ databases">
        <authorList>
            <person name="Akdeniz Z."/>
        </authorList>
    </citation>
    <scope>NUCLEOTIDE SEQUENCE [LARGE SCALE GENOMIC DNA]</scope>
</reference>
<reference evidence="1" key="1">
    <citation type="submission" date="2023-06" db="EMBL/GenBank/DDBJ databases">
        <authorList>
            <person name="Kurt Z."/>
        </authorList>
    </citation>
    <scope>NUCLEOTIDE SEQUENCE</scope>
</reference>
<comment type="caution">
    <text evidence="1">The sequence shown here is derived from an EMBL/GenBank/DDBJ whole genome shotgun (WGS) entry which is preliminary data.</text>
</comment>
<dbReference type="EMBL" id="CAXDID020000085">
    <property type="protein sequence ID" value="CAL6020432.1"/>
    <property type="molecule type" value="Genomic_DNA"/>
</dbReference>